<keyword evidence="1" id="KW-0472">Membrane</keyword>
<comment type="caution">
    <text evidence="3">The sequence shown here is derived from an EMBL/GenBank/DDBJ whole genome shotgun (WGS) entry which is preliminary data.</text>
</comment>
<accession>A0A1K0GB78</accession>
<dbReference type="Gene3D" id="2.60.40.10">
    <property type="entry name" value="Immunoglobulins"/>
    <property type="match status" value="1"/>
</dbReference>
<dbReference type="EMBL" id="MEIA01000096">
    <property type="protein sequence ID" value="OJF14498.1"/>
    <property type="molecule type" value="Genomic_DNA"/>
</dbReference>
<evidence type="ECO:0000313" key="4">
    <source>
        <dbReference type="Proteomes" id="UP000182486"/>
    </source>
</evidence>
<protein>
    <recommendedName>
        <fullName evidence="2">IPT/TIG domain-containing protein</fullName>
    </recommendedName>
</protein>
<evidence type="ECO:0000259" key="2">
    <source>
        <dbReference type="Pfam" id="PF01833"/>
    </source>
</evidence>
<dbReference type="InterPro" id="IPR002909">
    <property type="entry name" value="IPT_dom"/>
</dbReference>
<evidence type="ECO:0000313" key="3">
    <source>
        <dbReference type="EMBL" id="OJF14498.1"/>
    </source>
</evidence>
<reference evidence="3 4" key="1">
    <citation type="submission" date="2016-09" db="EMBL/GenBank/DDBJ databases">
        <title>Couchioplanes caeruleus draft genome sequence.</title>
        <authorList>
            <person name="Sheehan J."/>
            <person name="Caffrey P."/>
        </authorList>
    </citation>
    <scope>NUCLEOTIDE SEQUENCE [LARGE SCALE GENOMIC DNA]</scope>
    <source>
        <strain evidence="3 4">DSM 43634</strain>
    </source>
</reference>
<keyword evidence="1" id="KW-1133">Transmembrane helix</keyword>
<dbReference type="InterPro" id="IPR013783">
    <property type="entry name" value="Ig-like_fold"/>
</dbReference>
<name>A0A1K0GB78_9ACTN</name>
<keyword evidence="4" id="KW-1185">Reference proteome</keyword>
<dbReference type="RefSeq" id="WP_071804520.1">
    <property type="nucleotide sequence ID" value="NZ_MEIA01000096.1"/>
</dbReference>
<feature type="domain" description="IPT/TIG" evidence="2">
    <location>
        <begin position="233"/>
        <end position="310"/>
    </location>
</feature>
<feature type="transmembrane region" description="Helical" evidence="1">
    <location>
        <begin position="92"/>
        <end position="111"/>
    </location>
</feature>
<gene>
    <name evidence="3" type="ORF">BG844_09155</name>
</gene>
<evidence type="ECO:0000256" key="1">
    <source>
        <dbReference type="SAM" id="Phobius"/>
    </source>
</evidence>
<sequence>MSVNPMSVKWWALIWLVALLVVIVFGPVLADRMRAAGMKKSLERRRDKLPKNSEERGKLDEELAKWQRPVRARVLGVVMGDDERLSTTKSVALLWTLVIAYVILALILVWPSDWGKALQNLNGSYLALLGGPIATVVLSKVIVSTRLRRGTIQKPEGDGIPRLGDLVADDSGNTDLFDLQYILFNVVAVIFVLTGFSKFTSAGFPEVPEVLWLLTAGPAAVFVSNKAFGTNAPAIFSVDPGEVRKGESFTVYGQNFIVGDAAGAAEKVSVQINGARADVVQGSVSGVSVRATVPEHLLPSDSAVVTVVTDAGVHVSRRDLLAVVREPVVNPLAAGTTVARDGSFLLTGAWNPGPHGLTVLINDVAAATANASGNAVTVTVPMATQPGTAQVRVLDAVGRSEPVPLNVSLR</sequence>
<feature type="transmembrane region" description="Helical" evidence="1">
    <location>
        <begin position="181"/>
        <end position="204"/>
    </location>
</feature>
<dbReference type="Proteomes" id="UP000182486">
    <property type="component" value="Unassembled WGS sequence"/>
</dbReference>
<organism evidence="3 4">
    <name type="scientific">Couchioplanes caeruleus subsp. caeruleus</name>
    <dbReference type="NCBI Taxonomy" id="56427"/>
    <lineage>
        <taxon>Bacteria</taxon>
        <taxon>Bacillati</taxon>
        <taxon>Actinomycetota</taxon>
        <taxon>Actinomycetes</taxon>
        <taxon>Micromonosporales</taxon>
        <taxon>Micromonosporaceae</taxon>
        <taxon>Couchioplanes</taxon>
    </lineage>
</organism>
<feature type="transmembrane region" description="Helical" evidence="1">
    <location>
        <begin position="123"/>
        <end position="143"/>
    </location>
</feature>
<dbReference type="Pfam" id="PF01833">
    <property type="entry name" value="TIG"/>
    <property type="match status" value="1"/>
</dbReference>
<dbReference type="GO" id="GO:0005975">
    <property type="term" value="P:carbohydrate metabolic process"/>
    <property type="evidence" value="ECO:0007669"/>
    <property type="project" value="UniProtKB-ARBA"/>
</dbReference>
<keyword evidence="1" id="KW-0812">Transmembrane</keyword>
<dbReference type="AlphaFoldDB" id="A0A1K0GB78"/>
<feature type="transmembrane region" description="Helical" evidence="1">
    <location>
        <begin position="12"/>
        <end position="30"/>
    </location>
</feature>
<proteinExistence type="predicted"/>